<evidence type="ECO:0000313" key="1">
    <source>
        <dbReference type="EMBL" id="PQO29339.1"/>
    </source>
</evidence>
<dbReference type="Pfam" id="PF02597">
    <property type="entry name" value="ThiS"/>
    <property type="match status" value="1"/>
</dbReference>
<organism evidence="1 2">
    <name type="scientific">Blastopirellula marina</name>
    <dbReference type="NCBI Taxonomy" id="124"/>
    <lineage>
        <taxon>Bacteria</taxon>
        <taxon>Pseudomonadati</taxon>
        <taxon>Planctomycetota</taxon>
        <taxon>Planctomycetia</taxon>
        <taxon>Pirellulales</taxon>
        <taxon>Pirellulaceae</taxon>
        <taxon>Blastopirellula</taxon>
    </lineage>
</organism>
<dbReference type="CDD" id="cd17040">
    <property type="entry name" value="Ubl_MoaD_like"/>
    <property type="match status" value="1"/>
</dbReference>
<dbReference type="PANTHER" id="PTHR38031:SF1">
    <property type="entry name" value="SULFUR CARRIER PROTEIN CYSO"/>
    <property type="match status" value="1"/>
</dbReference>
<evidence type="ECO:0000313" key="2">
    <source>
        <dbReference type="Proteomes" id="UP000238322"/>
    </source>
</evidence>
<dbReference type="EMBL" id="PUHY01000015">
    <property type="protein sequence ID" value="PQO29339.1"/>
    <property type="molecule type" value="Genomic_DNA"/>
</dbReference>
<dbReference type="InterPro" id="IPR016155">
    <property type="entry name" value="Mopterin_synth/thiamin_S_b"/>
</dbReference>
<dbReference type="InterPro" id="IPR012675">
    <property type="entry name" value="Beta-grasp_dom_sf"/>
</dbReference>
<dbReference type="AlphaFoldDB" id="A0A2S8FB26"/>
<dbReference type="Gene3D" id="3.10.20.30">
    <property type="match status" value="1"/>
</dbReference>
<comment type="caution">
    <text evidence="1">The sequence shown here is derived from an EMBL/GenBank/DDBJ whole genome shotgun (WGS) entry which is preliminary data.</text>
</comment>
<dbReference type="InterPro" id="IPR052045">
    <property type="entry name" value="Sulfur_Carrier/Prot_Modifier"/>
</dbReference>
<protein>
    <submittedName>
        <fullName evidence="1">Molybdopterin synthase sulfur carrier subunit</fullName>
    </submittedName>
</protein>
<dbReference type="OrthoDB" id="288065at2"/>
<sequence>MAIVFIPAPWRDLTNQQPQVEVDATTLRELIDELDRRFPGIHTRLCENDTVRPSIQISLDGTLISRNLRTSLDPQTEVHFLPALGGG</sequence>
<dbReference type="PANTHER" id="PTHR38031">
    <property type="entry name" value="SULFUR CARRIER PROTEIN SLR0821-RELATED"/>
    <property type="match status" value="1"/>
</dbReference>
<accession>A0A2S8FB26</accession>
<name>A0A2S8FB26_9BACT</name>
<proteinExistence type="predicted"/>
<dbReference type="Proteomes" id="UP000238322">
    <property type="component" value="Unassembled WGS sequence"/>
</dbReference>
<gene>
    <name evidence="1" type="ORF">C5Y83_24980</name>
</gene>
<dbReference type="InterPro" id="IPR003749">
    <property type="entry name" value="ThiS/MoaD-like"/>
</dbReference>
<reference evidence="1 2" key="1">
    <citation type="submission" date="2018-02" db="EMBL/GenBank/DDBJ databases">
        <title>Comparative genomes isolates from brazilian mangrove.</title>
        <authorList>
            <person name="Araujo J.E."/>
            <person name="Taketani R.G."/>
            <person name="Silva M.C.P."/>
            <person name="Loureco M.V."/>
            <person name="Andreote F.D."/>
        </authorList>
    </citation>
    <scope>NUCLEOTIDE SEQUENCE [LARGE SCALE GENOMIC DNA]</scope>
    <source>
        <strain evidence="1 2">Hex-1 MGV</strain>
    </source>
</reference>
<dbReference type="SUPFAM" id="SSF54285">
    <property type="entry name" value="MoaD/ThiS"/>
    <property type="match status" value="1"/>
</dbReference>
<dbReference type="RefSeq" id="WP_105332534.1">
    <property type="nucleotide sequence ID" value="NZ_PUHY01000015.1"/>
</dbReference>